<evidence type="ECO:0000313" key="1">
    <source>
        <dbReference type="EMBL" id="AOS65234.1"/>
    </source>
</evidence>
<evidence type="ECO:0000313" key="2">
    <source>
        <dbReference type="Proteomes" id="UP000095210"/>
    </source>
</evidence>
<reference evidence="2" key="1">
    <citation type="submission" date="2016-03" db="EMBL/GenBank/DDBJ databases">
        <title>Complete genome sequence of the type strain Actinoalloteichus hymeniacidonis DSM 45092.</title>
        <authorList>
            <person name="Schaffert L."/>
            <person name="Albersmeier A."/>
            <person name="Winkler A."/>
            <person name="Kalinowski J."/>
            <person name="Zotchev S."/>
            <person name="Ruckert C."/>
        </authorList>
    </citation>
    <scope>NUCLEOTIDE SEQUENCE [LARGE SCALE GENOMIC DNA]</scope>
    <source>
        <strain evidence="2">HPA177(T) (DSM 45092(T))</strain>
    </source>
</reference>
<dbReference type="AlphaFoldDB" id="A0AAC9N068"/>
<dbReference type="EMBL" id="CP014859">
    <property type="protein sequence ID" value="AOS65234.1"/>
    <property type="molecule type" value="Genomic_DNA"/>
</dbReference>
<name>A0AAC9N068_9PSEU</name>
<dbReference type="Proteomes" id="UP000095210">
    <property type="component" value="Chromosome"/>
</dbReference>
<protein>
    <submittedName>
        <fullName evidence="1">Uncharacterized protein</fullName>
    </submittedName>
</protein>
<gene>
    <name evidence="1" type="ORF">TL08_22260</name>
</gene>
<sequence length="92" mass="9862">MSSPLFVVKDDLSAPVCINYTAAGRPVVAVRRGQVFSPEFAQALSDALSSIAVRVTPSVPRQTDRECLDGELPARWNAAATRSSVPTPHFAH</sequence>
<dbReference type="RefSeq" id="WP_157421242.1">
    <property type="nucleotide sequence ID" value="NZ_CP014859.1"/>
</dbReference>
<accession>A0AAC9N068</accession>
<keyword evidence="2" id="KW-1185">Reference proteome</keyword>
<dbReference type="KEGG" id="ahm:TL08_22260"/>
<organism evidence="1 2">
    <name type="scientific">Actinoalloteichus hymeniacidonis</name>
    <dbReference type="NCBI Taxonomy" id="340345"/>
    <lineage>
        <taxon>Bacteria</taxon>
        <taxon>Bacillati</taxon>
        <taxon>Actinomycetota</taxon>
        <taxon>Actinomycetes</taxon>
        <taxon>Pseudonocardiales</taxon>
        <taxon>Pseudonocardiaceae</taxon>
        <taxon>Actinoalloteichus</taxon>
    </lineage>
</organism>
<proteinExistence type="predicted"/>